<dbReference type="GeneID" id="87479314"/>
<evidence type="ECO:0000313" key="2">
    <source>
        <dbReference type="Proteomes" id="UP000678154"/>
    </source>
</evidence>
<dbReference type="EMBL" id="CP074676">
    <property type="protein sequence ID" value="QVL19686.1"/>
    <property type="molecule type" value="Genomic_DNA"/>
</dbReference>
<name>A0ABX8DTP7_9PSED</name>
<accession>A0ABX8DTP7</accession>
<dbReference type="RefSeq" id="WP_213606897.1">
    <property type="nucleotide sequence ID" value="NZ_CP074676.1"/>
</dbReference>
<proteinExistence type="predicted"/>
<dbReference type="Proteomes" id="UP000678154">
    <property type="component" value="Chromosome"/>
</dbReference>
<gene>
    <name evidence="1" type="ORF">KH389_03630</name>
</gene>
<sequence length="107" mass="12050">MFNEDAVGLVDGFDRFNDGVMKYFKYEFLGDGTLSVHIEFCARDYRIEGNVWKRVRVIVAHVDEVRSTFSGGQTNVVCSGVKLLKFGEVWCVEVDGDYGPNDPSSLE</sequence>
<evidence type="ECO:0000313" key="1">
    <source>
        <dbReference type="EMBL" id="QVL19686.1"/>
    </source>
</evidence>
<reference evidence="1 2" key="1">
    <citation type="journal article" date="2016" name="J. Hazard. Mater.">
        <title>A newly isolated Pseudomonas putida S-1 strain for batch-mode-propanethiol degradation and continuous treatment of propanethiol-containing waste gas.</title>
        <authorList>
            <person name="Chen D.Z."/>
            <person name="Sun Y.M."/>
            <person name="Han L.M."/>
            <person name="Chen J."/>
            <person name="Ye J.X."/>
            <person name="Chen J.M."/>
        </authorList>
    </citation>
    <scope>NUCLEOTIDE SEQUENCE [LARGE SCALE GENOMIC DNA]</scope>
    <source>
        <strain evidence="1 2">S-1</strain>
    </source>
</reference>
<organism evidence="1 2">
    <name type="scientific">Pseudomonas qingdaonensis</name>
    <dbReference type="NCBI Taxonomy" id="2056231"/>
    <lineage>
        <taxon>Bacteria</taxon>
        <taxon>Pseudomonadati</taxon>
        <taxon>Pseudomonadota</taxon>
        <taxon>Gammaproteobacteria</taxon>
        <taxon>Pseudomonadales</taxon>
        <taxon>Pseudomonadaceae</taxon>
        <taxon>Pseudomonas</taxon>
    </lineage>
</organism>
<evidence type="ECO:0008006" key="3">
    <source>
        <dbReference type="Google" id="ProtNLM"/>
    </source>
</evidence>
<keyword evidence="2" id="KW-1185">Reference proteome</keyword>
<protein>
    <recommendedName>
        <fullName evidence="3">Immunity protein 50</fullName>
    </recommendedName>
</protein>